<dbReference type="Proteomes" id="UP001055811">
    <property type="component" value="Linkage Group LG04"/>
</dbReference>
<reference evidence="1 2" key="2">
    <citation type="journal article" date="2022" name="Mol. Ecol. Resour.">
        <title>The genomes of chicory, endive, great burdock and yacon provide insights into Asteraceae paleo-polyploidization history and plant inulin production.</title>
        <authorList>
            <person name="Fan W."/>
            <person name="Wang S."/>
            <person name="Wang H."/>
            <person name="Wang A."/>
            <person name="Jiang F."/>
            <person name="Liu H."/>
            <person name="Zhao H."/>
            <person name="Xu D."/>
            <person name="Zhang Y."/>
        </authorList>
    </citation>
    <scope>NUCLEOTIDE SEQUENCE [LARGE SCALE GENOMIC DNA]</scope>
    <source>
        <strain evidence="2">cv. Punajuju</strain>
        <tissue evidence="1">Leaves</tissue>
    </source>
</reference>
<organism evidence="1 2">
    <name type="scientific">Cichorium intybus</name>
    <name type="common">Chicory</name>
    <dbReference type="NCBI Taxonomy" id="13427"/>
    <lineage>
        <taxon>Eukaryota</taxon>
        <taxon>Viridiplantae</taxon>
        <taxon>Streptophyta</taxon>
        <taxon>Embryophyta</taxon>
        <taxon>Tracheophyta</taxon>
        <taxon>Spermatophyta</taxon>
        <taxon>Magnoliopsida</taxon>
        <taxon>eudicotyledons</taxon>
        <taxon>Gunneridae</taxon>
        <taxon>Pentapetalae</taxon>
        <taxon>asterids</taxon>
        <taxon>campanulids</taxon>
        <taxon>Asterales</taxon>
        <taxon>Asteraceae</taxon>
        <taxon>Cichorioideae</taxon>
        <taxon>Cichorieae</taxon>
        <taxon>Cichoriinae</taxon>
        <taxon>Cichorium</taxon>
    </lineage>
</organism>
<gene>
    <name evidence="1" type="ORF">L2E82_22655</name>
</gene>
<accession>A0ACB9DYM3</accession>
<keyword evidence="2" id="KW-1185">Reference proteome</keyword>
<sequence>MDRIWSNPWIGPKSLKERYLALNKLDKCKSCHVTDRVTQTRVKWSWKKKPSDEAQLQERSDLELELSGHTPSLQRDSCVCELHNDGGVQFRDRPLALLKRWPTSRSTGVNV</sequence>
<proteinExistence type="predicted"/>
<reference evidence="2" key="1">
    <citation type="journal article" date="2022" name="Mol. Ecol. Resour.">
        <title>The genomes of chicory, endive, great burdock and yacon provide insights into Asteraceae palaeo-polyploidization history and plant inulin production.</title>
        <authorList>
            <person name="Fan W."/>
            <person name="Wang S."/>
            <person name="Wang H."/>
            <person name="Wang A."/>
            <person name="Jiang F."/>
            <person name="Liu H."/>
            <person name="Zhao H."/>
            <person name="Xu D."/>
            <person name="Zhang Y."/>
        </authorList>
    </citation>
    <scope>NUCLEOTIDE SEQUENCE [LARGE SCALE GENOMIC DNA]</scope>
    <source>
        <strain evidence="2">cv. Punajuju</strain>
    </source>
</reference>
<comment type="caution">
    <text evidence="1">The sequence shown here is derived from an EMBL/GenBank/DDBJ whole genome shotgun (WGS) entry which is preliminary data.</text>
</comment>
<name>A0ACB9DYM3_CICIN</name>
<evidence type="ECO:0000313" key="2">
    <source>
        <dbReference type="Proteomes" id="UP001055811"/>
    </source>
</evidence>
<evidence type="ECO:0000313" key="1">
    <source>
        <dbReference type="EMBL" id="KAI3751566.1"/>
    </source>
</evidence>
<dbReference type="EMBL" id="CM042012">
    <property type="protein sequence ID" value="KAI3751566.1"/>
    <property type="molecule type" value="Genomic_DNA"/>
</dbReference>
<protein>
    <submittedName>
        <fullName evidence="1">Uncharacterized protein</fullName>
    </submittedName>
</protein>